<gene>
    <name evidence="2" type="ORF">O181_018858</name>
</gene>
<reference evidence="2" key="1">
    <citation type="submission" date="2021-03" db="EMBL/GenBank/DDBJ databases">
        <title>Draft genome sequence of rust myrtle Austropuccinia psidii MF-1, a brazilian biotype.</title>
        <authorList>
            <person name="Quecine M.C."/>
            <person name="Pachon D.M.R."/>
            <person name="Bonatelli M.L."/>
            <person name="Correr F.H."/>
            <person name="Franceschini L.M."/>
            <person name="Leite T.F."/>
            <person name="Margarido G.R.A."/>
            <person name="Almeida C.A."/>
            <person name="Ferrarezi J.A."/>
            <person name="Labate C.A."/>
        </authorList>
    </citation>
    <scope>NUCLEOTIDE SEQUENCE</scope>
    <source>
        <strain evidence="2">MF-1</strain>
    </source>
</reference>
<sequence>MRSLVQPKKYRLKIRKQSKNFASESFYSDNKRIHEWKERQIQRSSLSPKHKAIYKASSIVHTIDQAVSNRLEISHSQSLSQLRMSSWTSSQGSTDELLKESSVKGKEKGINPR</sequence>
<organism evidence="2 3">
    <name type="scientific">Austropuccinia psidii MF-1</name>
    <dbReference type="NCBI Taxonomy" id="1389203"/>
    <lineage>
        <taxon>Eukaryota</taxon>
        <taxon>Fungi</taxon>
        <taxon>Dikarya</taxon>
        <taxon>Basidiomycota</taxon>
        <taxon>Pucciniomycotina</taxon>
        <taxon>Pucciniomycetes</taxon>
        <taxon>Pucciniales</taxon>
        <taxon>Sphaerophragmiaceae</taxon>
        <taxon>Austropuccinia</taxon>
    </lineage>
</organism>
<proteinExistence type="predicted"/>
<evidence type="ECO:0000256" key="1">
    <source>
        <dbReference type="SAM" id="MobiDB-lite"/>
    </source>
</evidence>
<evidence type="ECO:0000313" key="2">
    <source>
        <dbReference type="EMBL" id="MBW0479143.1"/>
    </source>
</evidence>
<dbReference type="AlphaFoldDB" id="A0A9Q3C9V7"/>
<name>A0A9Q3C9V7_9BASI</name>
<comment type="caution">
    <text evidence="2">The sequence shown here is derived from an EMBL/GenBank/DDBJ whole genome shotgun (WGS) entry which is preliminary data.</text>
</comment>
<dbReference type="Proteomes" id="UP000765509">
    <property type="component" value="Unassembled WGS sequence"/>
</dbReference>
<protein>
    <submittedName>
        <fullName evidence="2">Uncharacterized protein</fullName>
    </submittedName>
</protein>
<keyword evidence="3" id="KW-1185">Reference proteome</keyword>
<feature type="compositionally biased region" description="Polar residues" evidence="1">
    <location>
        <begin position="84"/>
        <end position="94"/>
    </location>
</feature>
<feature type="compositionally biased region" description="Basic and acidic residues" evidence="1">
    <location>
        <begin position="96"/>
        <end position="113"/>
    </location>
</feature>
<accession>A0A9Q3C9V7</accession>
<feature type="region of interest" description="Disordered" evidence="1">
    <location>
        <begin position="84"/>
        <end position="113"/>
    </location>
</feature>
<dbReference type="EMBL" id="AVOT02005475">
    <property type="protein sequence ID" value="MBW0479143.1"/>
    <property type="molecule type" value="Genomic_DNA"/>
</dbReference>
<evidence type="ECO:0000313" key="3">
    <source>
        <dbReference type="Proteomes" id="UP000765509"/>
    </source>
</evidence>